<keyword evidence="3" id="KW-1185">Reference proteome</keyword>
<feature type="region of interest" description="Disordered" evidence="1">
    <location>
        <begin position="1"/>
        <end position="26"/>
    </location>
</feature>
<name>A0ABS3XQW2_9ACTN</name>
<evidence type="ECO:0000313" key="3">
    <source>
        <dbReference type="Proteomes" id="UP000721954"/>
    </source>
</evidence>
<evidence type="ECO:0000256" key="1">
    <source>
        <dbReference type="SAM" id="MobiDB-lite"/>
    </source>
</evidence>
<sequence length="88" mass="9603">MDLPGEGKRNDTVHQAPCDSTKDDNQRWLLDRTEKGGGPGGLGLYLIRNLMSGNLCLNAQADGKDPHAVLTIIGCDDENDHQGRFRKA</sequence>
<evidence type="ECO:0000313" key="2">
    <source>
        <dbReference type="EMBL" id="MBO8197788.1"/>
    </source>
</evidence>
<dbReference type="InterPro" id="IPR035992">
    <property type="entry name" value="Ricin_B-like_lectins"/>
</dbReference>
<dbReference type="EMBL" id="JAFFZM010000002">
    <property type="protein sequence ID" value="MBO8197788.1"/>
    <property type="molecule type" value="Genomic_DNA"/>
</dbReference>
<dbReference type="SUPFAM" id="SSF50370">
    <property type="entry name" value="Ricin B-like lectins"/>
    <property type="match status" value="1"/>
</dbReference>
<comment type="caution">
    <text evidence="2">The sequence shown here is derived from an EMBL/GenBank/DDBJ whole genome shotgun (WGS) entry which is preliminary data.</text>
</comment>
<protein>
    <recommendedName>
        <fullName evidence="4">Ricin B lectin domain-containing protein</fullName>
    </recommendedName>
</protein>
<dbReference type="GeneID" id="96258085"/>
<organism evidence="2 3">
    <name type="scientific">Streptomyces smyrnaeus</name>
    <dbReference type="NCBI Taxonomy" id="1387713"/>
    <lineage>
        <taxon>Bacteria</taxon>
        <taxon>Bacillati</taxon>
        <taxon>Actinomycetota</taxon>
        <taxon>Actinomycetes</taxon>
        <taxon>Kitasatosporales</taxon>
        <taxon>Streptomycetaceae</taxon>
        <taxon>Streptomyces</taxon>
    </lineage>
</organism>
<proteinExistence type="predicted"/>
<dbReference type="Proteomes" id="UP000721954">
    <property type="component" value="Unassembled WGS sequence"/>
</dbReference>
<dbReference type="CDD" id="cd00161">
    <property type="entry name" value="beta-trefoil_Ricin-like"/>
    <property type="match status" value="1"/>
</dbReference>
<feature type="compositionally biased region" description="Basic and acidic residues" evidence="1">
    <location>
        <begin position="1"/>
        <end position="12"/>
    </location>
</feature>
<dbReference type="Gene3D" id="2.80.10.50">
    <property type="match status" value="1"/>
</dbReference>
<accession>A0ABS3XQW2</accession>
<dbReference type="RefSeq" id="WP_209209566.1">
    <property type="nucleotide sequence ID" value="NZ_JAFFZM010000002.1"/>
</dbReference>
<evidence type="ECO:0008006" key="4">
    <source>
        <dbReference type="Google" id="ProtNLM"/>
    </source>
</evidence>
<reference evidence="2 3" key="1">
    <citation type="submission" date="2021-02" db="EMBL/GenBank/DDBJ databases">
        <title>Streptomyces spirodelae sp. nov., isolated from duckweed.</title>
        <authorList>
            <person name="Saimee Y."/>
            <person name="Duangmal K."/>
        </authorList>
    </citation>
    <scope>NUCLEOTIDE SEQUENCE [LARGE SCALE GENOMIC DNA]</scope>
    <source>
        <strain evidence="2 3">DSM 42105</strain>
    </source>
</reference>
<gene>
    <name evidence="2" type="ORF">JW613_05655</name>
</gene>
<dbReference type="PROSITE" id="PS50231">
    <property type="entry name" value="RICIN_B_LECTIN"/>
    <property type="match status" value="1"/>
</dbReference>